<accession>A0ACC3MIF1</accession>
<gene>
    <name evidence="1" type="primary">PAN3_1</name>
    <name evidence="1" type="ORF">LTR37_017913</name>
</gene>
<dbReference type="EMBL" id="JAUTXU010000240">
    <property type="protein sequence ID" value="KAK3696495.1"/>
    <property type="molecule type" value="Genomic_DNA"/>
</dbReference>
<comment type="caution">
    <text evidence="1">The sequence shown here is derived from an EMBL/GenBank/DDBJ whole genome shotgun (WGS) entry which is preliminary data.</text>
</comment>
<dbReference type="Proteomes" id="UP001281147">
    <property type="component" value="Unassembled WGS sequence"/>
</dbReference>
<organism evidence="1 2">
    <name type="scientific">Vermiconidia calcicola</name>
    <dbReference type="NCBI Taxonomy" id="1690605"/>
    <lineage>
        <taxon>Eukaryota</taxon>
        <taxon>Fungi</taxon>
        <taxon>Dikarya</taxon>
        <taxon>Ascomycota</taxon>
        <taxon>Pezizomycotina</taxon>
        <taxon>Dothideomycetes</taxon>
        <taxon>Dothideomycetidae</taxon>
        <taxon>Mycosphaerellales</taxon>
        <taxon>Extremaceae</taxon>
        <taxon>Vermiconidia</taxon>
    </lineage>
</organism>
<name>A0ACC3MIF1_9PEZI</name>
<proteinExistence type="predicted"/>
<sequence>MPGQWETFPDFSPRVLKRRDMKKMLHELEANGITQDPELTKFRTTAPWSRQARTRARTSWYSTFNRSCSLPGPITPKREDWKLPSTLPRIRPPKRVEFGIFHSSASSPAAEVPVKREVASWSDAICKPNQEEPPDLSEDNQTSDVAPESTFQPEVGEQTRPERRAEFAAKAHSLKAIQRPSILPQPTSQEQVPPSGCLDFGNPSETGLARESSDDMAAGFQRVSGDARRYPSSSFTRTENRPPMSTVLCRNGPQCRKFQEGTCNYNHDFSAITANGLNAQKKTLNVESPAFTPAFTPKGGNAQPVKMGISPKAATAAAFTPRGSGSVTPARNSHSKEPSAEFIPQQALQAPQQFTEFVPGQSFVPQEQSGIAGLDGTQPQLNAYAHQTPGVGTQQFFQDTSSYKHPLNYHLYASIGPRRENLMAYQRSTSDLFIPDSLREDLQRKAEATLQTFANSTLPQSVEYFHSLVALDTSNQKGPSTFGYPSWVYKATSSRDGHTYALRRIEGFRLTNEAAIRTVQSWKRISNGSLVQVHDAFTGRWFNDSSLIIVTDYHPMAQTVAEKNFAVARHAGANRAGQQIVPENDLWSYIVQVASALKSIHEAGLAAQTVIPSKVLITSKNRLRLSGCGVLDIVQYEQRKPVTELQRIDLENLGKLILGIAARNQTAHHNVPKALELVSRSYTERLRACIAWLVAPPPTPPDTQQDDVATTQISDYNINMLLNNIADKVIAAFDSTLHFEDELTSHMMRELENGRLVRLLTKLNVILGRPETSTPPTAAAGNNQPSSAWSETGERYYLKLFRDYVFHQVDHEGRPVLDLGHIITCLNKLDAGIDEKVQLMSRDEQNVFIVTYREVKRGFESAWADVSKASQAGGRR</sequence>
<keyword evidence="2" id="KW-1185">Reference proteome</keyword>
<protein>
    <submittedName>
        <fullName evidence="1">PAB-dependent poly(A)-specific ribonuclease subunit 3</fullName>
    </submittedName>
</protein>
<evidence type="ECO:0000313" key="1">
    <source>
        <dbReference type="EMBL" id="KAK3696495.1"/>
    </source>
</evidence>
<evidence type="ECO:0000313" key="2">
    <source>
        <dbReference type="Proteomes" id="UP001281147"/>
    </source>
</evidence>
<reference evidence="1" key="1">
    <citation type="submission" date="2023-07" db="EMBL/GenBank/DDBJ databases">
        <title>Black Yeasts Isolated from many extreme environments.</title>
        <authorList>
            <person name="Coleine C."/>
            <person name="Stajich J.E."/>
            <person name="Selbmann L."/>
        </authorList>
    </citation>
    <scope>NUCLEOTIDE SEQUENCE</scope>
    <source>
        <strain evidence="1">CCFEE 5714</strain>
    </source>
</reference>